<accession>A0A8X6WSN6</accession>
<comment type="caution">
    <text evidence="1">The sequence shown here is derived from an EMBL/GenBank/DDBJ whole genome shotgun (WGS) entry which is preliminary data.</text>
</comment>
<evidence type="ECO:0000313" key="2">
    <source>
        <dbReference type="Proteomes" id="UP000886998"/>
    </source>
</evidence>
<gene>
    <name evidence="1" type="ORF">TNIN_408701</name>
</gene>
<evidence type="ECO:0000313" key="1">
    <source>
        <dbReference type="EMBL" id="GFY39674.1"/>
    </source>
</evidence>
<keyword evidence="2" id="KW-1185">Reference proteome</keyword>
<sequence length="105" mass="11325">MDSVEDFIAKIVSDVNTTLGYDGGYFGYDVSNIVLQNLVFHSYTDSIPTPWSPRFLGSPVPATEICGELSSSTGLQEPTLDFKTSPGAGSSGVVRTHLFQTKEQC</sequence>
<dbReference type="AlphaFoldDB" id="A0A8X6WSN6"/>
<proteinExistence type="predicted"/>
<organism evidence="1 2">
    <name type="scientific">Trichonephila inaurata madagascariensis</name>
    <dbReference type="NCBI Taxonomy" id="2747483"/>
    <lineage>
        <taxon>Eukaryota</taxon>
        <taxon>Metazoa</taxon>
        <taxon>Ecdysozoa</taxon>
        <taxon>Arthropoda</taxon>
        <taxon>Chelicerata</taxon>
        <taxon>Arachnida</taxon>
        <taxon>Araneae</taxon>
        <taxon>Araneomorphae</taxon>
        <taxon>Entelegynae</taxon>
        <taxon>Araneoidea</taxon>
        <taxon>Nephilidae</taxon>
        <taxon>Trichonephila</taxon>
        <taxon>Trichonephila inaurata</taxon>
    </lineage>
</organism>
<dbReference type="EMBL" id="BMAV01001494">
    <property type="protein sequence ID" value="GFY39674.1"/>
    <property type="molecule type" value="Genomic_DNA"/>
</dbReference>
<reference evidence="1" key="1">
    <citation type="submission" date="2020-08" db="EMBL/GenBank/DDBJ databases">
        <title>Multicomponent nature underlies the extraordinary mechanical properties of spider dragline silk.</title>
        <authorList>
            <person name="Kono N."/>
            <person name="Nakamura H."/>
            <person name="Mori M."/>
            <person name="Yoshida Y."/>
            <person name="Ohtoshi R."/>
            <person name="Malay A.D."/>
            <person name="Moran D.A.P."/>
            <person name="Tomita M."/>
            <person name="Numata K."/>
            <person name="Arakawa K."/>
        </authorList>
    </citation>
    <scope>NUCLEOTIDE SEQUENCE</scope>
</reference>
<name>A0A8X6WSN6_9ARAC</name>
<dbReference type="Proteomes" id="UP000886998">
    <property type="component" value="Unassembled WGS sequence"/>
</dbReference>
<protein>
    <submittedName>
        <fullName evidence="1">Uncharacterized protein</fullName>
    </submittedName>
</protein>